<comment type="caution">
    <text evidence="1">The sequence shown here is derived from an EMBL/GenBank/DDBJ whole genome shotgun (WGS) entry which is preliminary data.</text>
</comment>
<dbReference type="Gene3D" id="3.40.50.450">
    <property type="match status" value="1"/>
</dbReference>
<evidence type="ECO:0000313" key="1">
    <source>
        <dbReference type="EMBL" id="GAT32777.1"/>
    </source>
</evidence>
<sequence>MSARVYLAGPDVFFPDAKNLAVTYKAILAEYGLDGQFPLDNQIQAATLQETALAIFEANYRLIDSCDAVLANMIPFRGPSMDVGTAWEIGYAYAQGKPIVGYTEILTPYRTKVYHSGFSLAETDPVDHLGHEIEHFEGIDNLMLTQSVRAIKPTLREAAEYLATIV</sequence>
<organism evidence="1 2">
    <name type="scientific">Terrimicrobium sacchariphilum</name>
    <dbReference type="NCBI Taxonomy" id="690879"/>
    <lineage>
        <taxon>Bacteria</taxon>
        <taxon>Pseudomonadati</taxon>
        <taxon>Verrucomicrobiota</taxon>
        <taxon>Terrimicrobiia</taxon>
        <taxon>Terrimicrobiales</taxon>
        <taxon>Terrimicrobiaceae</taxon>
        <taxon>Terrimicrobium</taxon>
    </lineage>
</organism>
<gene>
    <name evidence="1" type="ORF">TSACC_21179</name>
</gene>
<keyword evidence="1" id="KW-0808">Transferase</keyword>
<dbReference type="STRING" id="690879.TSACC_21179"/>
<dbReference type="RefSeq" id="WP_075078589.1">
    <property type="nucleotide sequence ID" value="NZ_BDCO01000002.1"/>
</dbReference>
<dbReference type="InterPro" id="IPR051239">
    <property type="entry name" value="2'-dNMP_N-hydrolase"/>
</dbReference>
<dbReference type="InterPro" id="IPR007710">
    <property type="entry name" value="Nucleoside_deoxyribTrfase"/>
</dbReference>
<dbReference type="AlphaFoldDB" id="A0A146G7B6"/>
<dbReference type="PANTHER" id="PTHR15364:SF0">
    <property type="entry name" value="2'-DEOXYNUCLEOSIDE 5'-PHOSPHATE N-HYDROLASE 1"/>
    <property type="match status" value="1"/>
</dbReference>
<protein>
    <submittedName>
        <fullName evidence="1">Nucleoside 2-deoxyribosyltransferase</fullName>
    </submittedName>
</protein>
<dbReference type="GO" id="GO:0016740">
    <property type="term" value="F:transferase activity"/>
    <property type="evidence" value="ECO:0007669"/>
    <property type="project" value="UniProtKB-KW"/>
</dbReference>
<dbReference type="SUPFAM" id="SSF52309">
    <property type="entry name" value="N-(deoxy)ribosyltransferase-like"/>
    <property type="match status" value="1"/>
</dbReference>
<accession>A0A146G7B6</accession>
<evidence type="ECO:0000313" key="2">
    <source>
        <dbReference type="Proteomes" id="UP000076023"/>
    </source>
</evidence>
<dbReference type="InParanoid" id="A0A146G7B6"/>
<dbReference type="PANTHER" id="PTHR15364">
    <property type="entry name" value="2'-DEOXYNUCLEOSIDE 5'-PHOSPHATE N-HYDROLASE 1"/>
    <property type="match status" value="1"/>
</dbReference>
<dbReference type="GO" id="GO:0009159">
    <property type="term" value="P:deoxyribonucleoside monophosphate catabolic process"/>
    <property type="evidence" value="ECO:0007669"/>
    <property type="project" value="TreeGrafter"/>
</dbReference>
<proteinExistence type="predicted"/>
<dbReference type="Pfam" id="PF05014">
    <property type="entry name" value="Nuc_deoxyrib_tr"/>
    <property type="match status" value="1"/>
</dbReference>
<name>A0A146G7B6_TERSA</name>
<dbReference type="OrthoDB" id="397706at2"/>
<dbReference type="EMBL" id="BDCO01000002">
    <property type="protein sequence ID" value="GAT32777.1"/>
    <property type="molecule type" value="Genomic_DNA"/>
</dbReference>
<reference evidence="2" key="1">
    <citation type="journal article" date="2017" name="Genome Announc.">
        <title>Draft Genome Sequence of Terrimicrobium sacchariphilum NM-5T, a Facultative Anaerobic Soil Bacterium of the Class Spartobacteria.</title>
        <authorList>
            <person name="Qiu Y.L."/>
            <person name="Tourlousse D.M."/>
            <person name="Matsuura N."/>
            <person name="Ohashi A."/>
            <person name="Sekiguchi Y."/>
        </authorList>
    </citation>
    <scope>NUCLEOTIDE SEQUENCE [LARGE SCALE GENOMIC DNA]</scope>
    <source>
        <strain evidence="2">NM-5</strain>
    </source>
</reference>
<dbReference type="GO" id="GO:0070694">
    <property type="term" value="F:5-hydroxymethyl-dUMP N-hydrolase activity"/>
    <property type="evidence" value="ECO:0007669"/>
    <property type="project" value="TreeGrafter"/>
</dbReference>
<dbReference type="Proteomes" id="UP000076023">
    <property type="component" value="Unassembled WGS sequence"/>
</dbReference>
<keyword evidence="2" id="KW-1185">Reference proteome</keyword>